<keyword evidence="5" id="KW-1185">Reference proteome</keyword>
<evidence type="ECO:0000256" key="2">
    <source>
        <dbReference type="ARBA" id="ARBA00022946"/>
    </source>
</evidence>
<keyword evidence="2" id="KW-0809">Transit peptide</keyword>
<feature type="repeat" description="PPR" evidence="3">
    <location>
        <begin position="424"/>
        <end position="458"/>
    </location>
</feature>
<dbReference type="STRING" id="4540.A0A3L6QC00"/>
<protein>
    <submittedName>
        <fullName evidence="4">Pentatricopeptide repeat-containing protein</fullName>
    </submittedName>
</protein>
<dbReference type="FunFam" id="1.25.40.10:FF:000158">
    <property type="entry name" value="pentatricopeptide repeat-containing protein At2g33680"/>
    <property type="match status" value="1"/>
</dbReference>
<sequence length="583" mass="62424">MSSRLGFYNLEPALAAAVEALFRSGSPPRAVLQRARALHALLVLLALYCRHSALPDALALLRSTPYPNVVSYNIVLSALSRTPRHAPNAFGLFRGLYASGLRPTAPSFCAVLRAAGALRDGRAGAAAHAQAAALGFLASDIVPTALLQMYSGESMLSSVLSGCGRSGDSNHGRALHGWVVKSEELDPDLPLQNALLDMYCCCGDLDTGLRVFQRIEKPDLVSWNAVIAGFSGAGDGWSAVQAFVQLKSVSCQQLAPDEYTFAAVVSAAAALPAMCSGKPLHADIIKAGLESSVFVANTLINMYFTNEEPGSAQILFDSIMVKDVIMWTEMVAGHSAIGEGELALKYFIRMLEEGHKVDNFSLSSALNSSADLAGLKQGEMLHAQVVKSGYEGNICVSGSLVDMYAKIGALGDAYSLFCNIQKADLKCWNSMIGGYGTHGDSETAFKLFGDMIHGGLQPDHVTYISLLSACSHCGLVEKGKLYWSWMITDGIVPGFKHYTSMVSLLSRAGLLEEAVDLINKASSAKRYPELWRILLSSCVTFKDLSIGVRAADQALEQDPDDISTHILLSNLYASREMGQCVCN</sequence>
<dbReference type="Pfam" id="PF13041">
    <property type="entry name" value="PPR_2"/>
    <property type="match status" value="1"/>
</dbReference>
<proteinExistence type="predicted"/>
<organism evidence="4 5">
    <name type="scientific">Panicum miliaceum</name>
    <name type="common">Proso millet</name>
    <name type="synonym">Broomcorn millet</name>
    <dbReference type="NCBI Taxonomy" id="4540"/>
    <lineage>
        <taxon>Eukaryota</taxon>
        <taxon>Viridiplantae</taxon>
        <taxon>Streptophyta</taxon>
        <taxon>Embryophyta</taxon>
        <taxon>Tracheophyta</taxon>
        <taxon>Spermatophyta</taxon>
        <taxon>Magnoliopsida</taxon>
        <taxon>Liliopsida</taxon>
        <taxon>Poales</taxon>
        <taxon>Poaceae</taxon>
        <taxon>PACMAD clade</taxon>
        <taxon>Panicoideae</taxon>
        <taxon>Panicodae</taxon>
        <taxon>Paniceae</taxon>
        <taxon>Panicinae</taxon>
        <taxon>Panicum</taxon>
        <taxon>Panicum sect. Panicum</taxon>
    </lineage>
</organism>
<dbReference type="PANTHER" id="PTHR47926:SF356">
    <property type="entry name" value="(WILD MALAYSIAN BANANA) HYPOTHETICAL PROTEIN"/>
    <property type="match status" value="1"/>
</dbReference>
<dbReference type="PROSITE" id="PS51375">
    <property type="entry name" value="PPR"/>
    <property type="match status" value="4"/>
</dbReference>
<dbReference type="Gene3D" id="1.25.40.10">
    <property type="entry name" value="Tetratricopeptide repeat domain"/>
    <property type="match status" value="4"/>
</dbReference>
<name>A0A3L6QC00_PANMI</name>
<dbReference type="FunFam" id="1.25.40.10:FF:000694">
    <property type="entry name" value="Pentatricopeptide repeat-containing protein At3g50420"/>
    <property type="match status" value="1"/>
</dbReference>
<keyword evidence="1" id="KW-0677">Repeat</keyword>
<evidence type="ECO:0000256" key="3">
    <source>
        <dbReference type="PROSITE-ProRule" id="PRU00708"/>
    </source>
</evidence>
<reference evidence="5" key="1">
    <citation type="journal article" date="2019" name="Nat. Commun.">
        <title>The genome of broomcorn millet.</title>
        <authorList>
            <person name="Zou C."/>
            <person name="Miki D."/>
            <person name="Li D."/>
            <person name="Tang Q."/>
            <person name="Xiao L."/>
            <person name="Rajput S."/>
            <person name="Deng P."/>
            <person name="Jia W."/>
            <person name="Huang R."/>
            <person name="Zhang M."/>
            <person name="Sun Y."/>
            <person name="Hu J."/>
            <person name="Fu X."/>
            <person name="Schnable P.S."/>
            <person name="Li F."/>
            <person name="Zhang H."/>
            <person name="Feng B."/>
            <person name="Zhu X."/>
            <person name="Liu R."/>
            <person name="Schnable J.C."/>
            <person name="Zhu J.-K."/>
            <person name="Zhang H."/>
        </authorList>
    </citation>
    <scope>NUCLEOTIDE SEQUENCE [LARGE SCALE GENOMIC DNA]</scope>
</reference>
<evidence type="ECO:0000256" key="1">
    <source>
        <dbReference type="ARBA" id="ARBA00022737"/>
    </source>
</evidence>
<comment type="caution">
    <text evidence="4">The sequence shown here is derived from an EMBL/GenBank/DDBJ whole genome shotgun (WGS) entry which is preliminary data.</text>
</comment>
<gene>
    <name evidence="4" type="ORF">C2845_PM15G25120</name>
</gene>
<dbReference type="OrthoDB" id="728902at2759"/>
<dbReference type="PANTHER" id="PTHR47926">
    <property type="entry name" value="PENTATRICOPEPTIDE REPEAT-CONTAINING PROTEIN"/>
    <property type="match status" value="1"/>
</dbReference>
<dbReference type="InterPro" id="IPR002885">
    <property type="entry name" value="PPR_rpt"/>
</dbReference>
<evidence type="ECO:0000313" key="4">
    <source>
        <dbReference type="EMBL" id="RLM75096.1"/>
    </source>
</evidence>
<dbReference type="EMBL" id="PQIB02000013">
    <property type="protein sequence ID" value="RLM75096.1"/>
    <property type="molecule type" value="Genomic_DNA"/>
</dbReference>
<dbReference type="Pfam" id="PF01535">
    <property type="entry name" value="PPR"/>
    <property type="match status" value="4"/>
</dbReference>
<dbReference type="InterPro" id="IPR011990">
    <property type="entry name" value="TPR-like_helical_dom_sf"/>
</dbReference>
<dbReference type="GO" id="GO:0003723">
    <property type="term" value="F:RNA binding"/>
    <property type="evidence" value="ECO:0007669"/>
    <property type="project" value="InterPro"/>
</dbReference>
<accession>A0A3L6QC00</accession>
<dbReference type="FunFam" id="1.25.40.10:FF:000355">
    <property type="entry name" value="Pentatricopeptide repeat-containing protein"/>
    <property type="match status" value="1"/>
</dbReference>
<dbReference type="AlphaFoldDB" id="A0A3L6QC00"/>
<dbReference type="Proteomes" id="UP000275267">
    <property type="component" value="Unassembled WGS sequence"/>
</dbReference>
<evidence type="ECO:0000313" key="5">
    <source>
        <dbReference type="Proteomes" id="UP000275267"/>
    </source>
</evidence>
<feature type="repeat" description="PPR" evidence="3">
    <location>
        <begin position="459"/>
        <end position="493"/>
    </location>
</feature>
<feature type="repeat" description="PPR" evidence="3">
    <location>
        <begin position="323"/>
        <end position="357"/>
    </location>
</feature>
<dbReference type="InterPro" id="IPR046960">
    <property type="entry name" value="PPR_At4g14850-like_plant"/>
</dbReference>
<dbReference type="GO" id="GO:0009451">
    <property type="term" value="P:RNA modification"/>
    <property type="evidence" value="ECO:0007669"/>
    <property type="project" value="InterPro"/>
</dbReference>
<dbReference type="NCBIfam" id="TIGR00756">
    <property type="entry name" value="PPR"/>
    <property type="match status" value="1"/>
</dbReference>
<feature type="repeat" description="PPR" evidence="3">
    <location>
        <begin position="68"/>
        <end position="103"/>
    </location>
</feature>
<dbReference type="GO" id="GO:0099402">
    <property type="term" value="P:plant organ development"/>
    <property type="evidence" value="ECO:0007669"/>
    <property type="project" value="UniProtKB-ARBA"/>
</dbReference>